<feature type="compositionally biased region" description="Polar residues" evidence="1">
    <location>
        <begin position="1"/>
        <end position="18"/>
    </location>
</feature>
<sequence>MQNSIPMDTSTRKPSNQFPLYPVKVDHSHTRLDGKRIPDNWYKRPAADPYTITGHVLDVLKFGIQELRLLSIGGNTGTNNSFTGVDLGDLTKGVFDISTLTQGNNLEYFGFQLVQAEGPDFLASLYSDVTKVLQPLAQNKSSILDGLSCPQLNGIDMSQYDKFLGHAKAKAIRRVPSFSRTDSVCLRLVKTGN</sequence>
<dbReference type="InterPro" id="IPR036851">
    <property type="entry name" value="Chloroperoxidase-like_sf"/>
</dbReference>
<gene>
    <name evidence="2" type="ORF">ABVK25_000539</name>
</gene>
<dbReference type="Proteomes" id="UP001590951">
    <property type="component" value="Unassembled WGS sequence"/>
</dbReference>
<keyword evidence="3" id="KW-1185">Reference proteome</keyword>
<proteinExistence type="predicted"/>
<reference evidence="2 3" key="1">
    <citation type="submission" date="2024-09" db="EMBL/GenBank/DDBJ databases">
        <title>Rethinking Asexuality: The Enigmatic Case of Functional Sexual Genes in Lepraria (Stereocaulaceae).</title>
        <authorList>
            <person name="Doellman M."/>
            <person name="Sun Y."/>
            <person name="Barcenas-Pena A."/>
            <person name="Lumbsch H.T."/>
            <person name="Grewe F."/>
        </authorList>
    </citation>
    <scope>NUCLEOTIDE SEQUENCE [LARGE SCALE GENOMIC DNA]</scope>
    <source>
        <strain evidence="2 3">Grewe 0041</strain>
    </source>
</reference>
<organism evidence="2 3">
    <name type="scientific">Lepraria finkii</name>
    <dbReference type="NCBI Taxonomy" id="1340010"/>
    <lineage>
        <taxon>Eukaryota</taxon>
        <taxon>Fungi</taxon>
        <taxon>Dikarya</taxon>
        <taxon>Ascomycota</taxon>
        <taxon>Pezizomycotina</taxon>
        <taxon>Lecanoromycetes</taxon>
        <taxon>OSLEUM clade</taxon>
        <taxon>Lecanoromycetidae</taxon>
        <taxon>Lecanorales</taxon>
        <taxon>Lecanorineae</taxon>
        <taxon>Stereocaulaceae</taxon>
        <taxon>Lepraria</taxon>
    </lineage>
</organism>
<evidence type="ECO:0000313" key="2">
    <source>
        <dbReference type="EMBL" id="KAL2059247.1"/>
    </source>
</evidence>
<comment type="caution">
    <text evidence="2">The sequence shown here is derived from an EMBL/GenBank/DDBJ whole genome shotgun (WGS) entry which is preliminary data.</text>
</comment>
<dbReference type="EMBL" id="JBHFEH010000001">
    <property type="protein sequence ID" value="KAL2059247.1"/>
    <property type="molecule type" value="Genomic_DNA"/>
</dbReference>
<dbReference type="Gene3D" id="1.10.489.10">
    <property type="entry name" value="Chloroperoxidase-like"/>
    <property type="match status" value="1"/>
</dbReference>
<feature type="region of interest" description="Disordered" evidence="1">
    <location>
        <begin position="1"/>
        <end position="20"/>
    </location>
</feature>
<name>A0ABR4BN61_9LECA</name>
<evidence type="ECO:0000313" key="3">
    <source>
        <dbReference type="Proteomes" id="UP001590951"/>
    </source>
</evidence>
<protein>
    <submittedName>
        <fullName evidence="2">Uncharacterized protein</fullName>
    </submittedName>
</protein>
<evidence type="ECO:0000256" key="1">
    <source>
        <dbReference type="SAM" id="MobiDB-lite"/>
    </source>
</evidence>
<accession>A0ABR4BN61</accession>